<dbReference type="InterPro" id="IPR058639">
    <property type="entry name" value="BSH_YknX-like"/>
</dbReference>
<dbReference type="InterPro" id="IPR050465">
    <property type="entry name" value="UPF0194_transport"/>
</dbReference>
<evidence type="ECO:0000313" key="5">
    <source>
        <dbReference type="EMBL" id="HGH60647.1"/>
    </source>
</evidence>
<keyword evidence="2 3" id="KW-0175">Coiled coil</keyword>
<accession>A0A7C4ARJ7</accession>
<evidence type="ECO:0000256" key="1">
    <source>
        <dbReference type="ARBA" id="ARBA00004196"/>
    </source>
</evidence>
<dbReference type="Gene3D" id="2.40.30.170">
    <property type="match status" value="1"/>
</dbReference>
<dbReference type="Pfam" id="PF25984">
    <property type="entry name" value="BSH_YknX"/>
    <property type="match status" value="1"/>
</dbReference>
<comment type="caution">
    <text evidence="5">The sequence shown here is derived from an EMBL/GenBank/DDBJ whole genome shotgun (WGS) entry which is preliminary data.</text>
</comment>
<dbReference type="PANTHER" id="PTHR32347">
    <property type="entry name" value="EFFLUX SYSTEM COMPONENT YKNX-RELATED"/>
    <property type="match status" value="1"/>
</dbReference>
<dbReference type="AlphaFoldDB" id="A0A7C4ARJ7"/>
<dbReference type="EMBL" id="DTGT01000157">
    <property type="protein sequence ID" value="HGH60647.1"/>
    <property type="molecule type" value="Genomic_DNA"/>
</dbReference>
<feature type="domain" description="YknX-like barrel-sandwich hybrid" evidence="4">
    <location>
        <begin position="85"/>
        <end position="264"/>
    </location>
</feature>
<gene>
    <name evidence="5" type="ORF">ENV54_05040</name>
</gene>
<feature type="coiled-coil region" evidence="3">
    <location>
        <begin position="179"/>
        <end position="213"/>
    </location>
</feature>
<comment type="subcellular location">
    <subcellularLocation>
        <location evidence="1">Cell envelope</location>
    </subcellularLocation>
</comment>
<protein>
    <submittedName>
        <fullName evidence="5">HlyD family efflux transporter periplasmic adaptor subunit</fullName>
    </submittedName>
</protein>
<evidence type="ECO:0000259" key="4">
    <source>
        <dbReference type="Pfam" id="PF25984"/>
    </source>
</evidence>
<dbReference type="PANTHER" id="PTHR32347:SF14">
    <property type="entry name" value="EFFLUX SYSTEM COMPONENT YKNX-RELATED"/>
    <property type="match status" value="1"/>
</dbReference>
<organism evidence="5">
    <name type="scientific">Desulfomonile tiedjei</name>
    <dbReference type="NCBI Taxonomy" id="2358"/>
    <lineage>
        <taxon>Bacteria</taxon>
        <taxon>Pseudomonadati</taxon>
        <taxon>Thermodesulfobacteriota</taxon>
        <taxon>Desulfomonilia</taxon>
        <taxon>Desulfomonilales</taxon>
        <taxon>Desulfomonilaceae</taxon>
        <taxon>Desulfomonile</taxon>
    </lineage>
</organism>
<reference evidence="5" key="1">
    <citation type="journal article" date="2020" name="mSystems">
        <title>Genome- and Community-Level Interaction Insights into Carbon Utilization and Element Cycling Functions of Hydrothermarchaeota in Hydrothermal Sediment.</title>
        <authorList>
            <person name="Zhou Z."/>
            <person name="Liu Y."/>
            <person name="Xu W."/>
            <person name="Pan J."/>
            <person name="Luo Z.H."/>
            <person name="Li M."/>
        </authorList>
    </citation>
    <scope>NUCLEOTIDE SEQUENCE [LARGE SCALE GENOMIC DNA]</scope>
    <source>
        <strain evidence="5">SpSt-769</strain>
    </source>
</reference>
<evidence type="ECO:0000256" key="2">
    <source>
        <dbReference type="ARBA" id="ARBA00023054"/>
    </source>
</evidence>
<sequence length="368" mass="40696">MPEFNTERPRRMARGLGVALAVLVALSSLALVAITQEPKKAVSSPMPAKAAIVPQIADAKSELEIHLRGKSFSVFKRPIVMYLGGVVKDVKVTEGQSVKAGDTLAEYELDPQSLAQVYNVVKTANVDNAKKALADAEMALKKLEEIALPIKQIALDKIKRELSNIKELRGKDLVQDSAVKNLENQLQVAEKEKADLEKNIEQTRAARKVAKENYDFALGTYTNSIALLEWQLNRPFGPKDQDKDLKQAFLKSPIDGVVLRINPEFRPQAQLPNGFQAMVIAPMDPLLVRCKVHELDLVKLKTGDRATVIFDAITDKKFSCRIDRIPFTSRNPALEVPADYDIECLLDENPGGIIKDGMTCTVKVSVQE</sequence>
<name>A0A7C4ARJ7_9BACT</name>
<evidence type="ECO:0000256" key="3">
    <source>
        <dbReference type="SAM" id="Coils"/>
    </source>
</evidence>
<dbReference type="GO" id="GO:0030313">
    <property type="term" value="C:cell envelope"/>
    <property type="evidence" value="ECO:0007669"/>
    <property type="project" value="UniProtKB-SubCell"/>
</dbReference>
<proteinExistence type="predicted"/>
<dbReference type="Gene3D" id="2.40.50.100">
    <property type="match status" value="1"/>
</dbReference>